<keyword evidence="2" id="KW-1185">Reference proteome</keyword>
<reference evidence="1" key="1">
    <citation type="submission" date="2021-02" db="EMBL/GenBank/DDBJ databases">
        <authorList>
            <consortium name="DOE Joint Genome Institute"/>
            <person name="Ahrendt S."/>
            <person name="Looney B.P."/>
            <person name="Miyauchi S."/>
            <person name="Morin E."/>
            <person name="Drula E."/>
            <person name="Courty P.E."/>
            <person name="Chicoki N."/>
            <person name="Fauchery L."/>
            <person name="Kohler A."/>
            <person name="Kuo A."/>
            <person name="Labutti K."/>
            <person name="Pangilinan J."/>
            <person name="Lipzen A."/>
            <person name="Riley R."/>
            <person name="Andreopoulos W."/>
            <person name="He G."/>
            <person name="Johnson J."/>
            <person name="Barry K.W."/>
            <person name="Grigoriev I.V."/>
            <person name="Nagy L."/>
            <person name="Hibbett D."/>
            <person name="Henrissat B."/>
            <person name="Matheny P.B."/>
            <person name="Labbe J."/>
            <person name="Martin F."/>
        </authorList>
    </citation>
    <scope>NUCLEOTIDE SEQUENCE</scope>
    <source>
        <strain evidence="1">FP105234-sp</strain>
    </source>
</reference>
<evidence type="ECO:0000313" key="1">
    <source>
        <dbReference type="EMBL" id="KAI0044838.1"/>
    </source>
</evidence>
<sequence length="116" mass="13236">MHRGFLSGFWRAQLFRTVLARIALATDYAVAFYLLFCPWQIVLALYVFAFVAASLIRSPRSAQRKTKIGVRRINRHPCAAGQVAATWMHHAQFRSSIVIRWYHCMSASTHVIIAVS</sequence>
<evidence type="ECO:0000313" key="2">
    <source>
        <dbReference type="Proteomes" id="UP000814033"/>
    </source>
</evidence>
<accession>A0ACB8RL53</accession>
<dbReference type="EMBL" id="MU275970">
    <property type="protein sequence ID" value="KAI0044838.1"/>
    <property type="molecule type" value="Genomic_DNA"/>
</dbReference>
<gene>
    <name evidence="1" type="ORF">FA95DRAFT_215412</name>
</gene>
<organism evidence="1 2">
    <name type="scientific">Auriscalpium vulgare</name>
    <dbReference type="NCBI Taxonomy" id="40419"/>
    <lineage>
        <taxon>Eukaryota</taxon>
        <taxon>Fungi</taxon>
        <taxon>Dikarya</taxon>
        <taxon>Basidiomycota</taxon>
        <taxon>Agaricomycotina</taxon>
        <taxon>Agaricomycetes</taxon>
        <taxon>Russulales</taxon>
        <taxon>Auriscalpiaceae</taxon>
        <taxon>Auriscalpium</taxon>
    </lineage>
</organism>
<dbReference type="Proteomes" id="UP000814033">
    <property type="component" value="Unassembled WGS sequence"/>
</dbReference>
<comment type="caution">
    <text evidence="1">The sequence shown here is derived from an EMBL/GenBank/DDBJ whole genome shotgun (WGS) entry which is preliminary data.</text>
</comment>
<name>A0ACB8RL53_9AGAM</name>
<proteinExistence type="predicted"/>
<reference evidence="1" key="2">
    <citation type="journal article" date="2022" name="New Phytol.">
        <title>Evolutionary transition to the ectomycorrhizal habit in the genomes of a hyperdiverse lineage of mushroom-forming fungi.</title>
        <authorList>
            <person name="Looney B."/>
            <person name="Miyauchi S."/>
            <person name="Morin E."/>
            <person name="Drula E."/>
            <person name="Courty P.E."/>
            <person name="Kohler A."/>
            <person name="Kuo A."/>
            <person name="LaButti K."/>
            <person name="Pangilinan J."/>
            <person name="Lipzen A."/>
            <person name="Riley R."/>
            <person name="Andreopoulos W."/>
            <person name="He G."/>
            <person name="Johnson J."/>
            <person name="Nolan M."/>
            <person name="Tritt A."/>
            <person name="Barry K.W."/>
            <person name="Grigoriev I.V."/>
            <person name="Nagy L.G."/>
            <person name="Hibbett D."/>
            <person name="Henrissat B."/>
            <person name="Matheny P.B."/>
            <person name="Labbe J."/>
            <person name="Martin F.M."/>
        </authorList>
    </citation>
    <scope>NUCLEOTIDE SEQUENCE</scope>
    <source>
        <strain evidence="1">FP105234-sp</strain>
    </source>
</reference>
<protein>
    <submittedName>
        <fullName evidence="1">Uncharacterized protein</fullName>
    </submittedName>
</protein>